<dbReference type="InterPro" id="IPR011551">
    <property type="entry name" value="NTP_PyrPHydrolase_MazG"/>
</dbReference>
<dbReference type="CDD" id="cd11529">
    <property type="entry name" value="NTP-PPase_MazG_Cterm"/>
    <property type="match status" value="1"/>
</dbReference>
<evidence type="ECO:0000259" key="1">
    <source>
        <dbReference type="Pfam" id="PF03819"/>
    </source>
</evidence>
<gene>
    <name evidence="2" type="primary">mazG</name>
    <name evidence="2" type="ORF">IAA54_06900</name>
</gene>
<evidence type="ECO:0000313" key="3">
    <source>
        <dbReference type="Proteomes" id="UP000886785"/>
    </source>
</evidence>
<dbReference type="EC" id="3.6.1.9" evidence="2"/>
<evidence type="ECO:0000313" key="2">
    <source>
        <dbReference type="EMBL" id="HIR57380.1"/>
    </source>
</evidence>
<dbReference type="InterPro" id="IPR004518">
    <property type="entry name" value="MazG-like_dom"/>
</dbReference>
<comment type="caution">
    <text evidence="2">The sequence shown here is derived from an EMBL/GenBank/DDBJ whole genome shotgun (WGS) entry which is preliminary data.</text>
</comment>
<keyword evidence="2" id="KW-0378">Hydrolase</keyword>
<dbReference type="GO" id="GO:0046076">
    <property type="term" value="P:dTTP catabolic process"/>
    <property type="evidence" value="ECO:0007669"/>
    <property type="project" value="TreeGrafter"/>
</dbReference>
<dbReference type="InterPro" id="IPR048011">
    <property type="entry name" value="NTP-PPase_MazG-like_C"/>
</dbReference>
<dbReference type="GO" id="GO:0046047">
    <property type="term" value="P:TTP catabolic process"/>
    <property type="evidence" value="ECO:0007669"/>
    <property type="project" value="TreeGrafter"/>
</dbReference>
<dbReference type="GO" id="GO:0006203">
    <property type="term" value="P:dGTP catabolic process"/>
    <property type="evidence" value="ECO:0007669"/>
    <property type="project" value="TreeGrafter"/>
</dbReference>
<dbReference type="GO" id="GO:0047429">
    <property type="term" value="F:nucleoside triphosphate diphosphatase activity"/>
    <property type="evidence" value="ECO:0007669"/>
    <property type="project" value="UniProtKB-EC"/>
</dbReference>
<dbReference type="GO" id="GO:0046061">
    <property type="term" value="P:dATP catabolic process"/>
    <property type="evidence" value="ECO:0007669"/>
    <property type="project" value="TreeGrafter"/>
</dbReference>
<dbReference type="CDD" id="cd11528">
    <property type="entry name" value="NTP-PPase_MazG_Nterm"/>
    <property type="match status" value="1"/>
</dbReference>
<dbReference type="FunFam" id="1.10.287.1080:FF:000001">
    <property type="entry name" value="Nucleoside triphosphate pyrophosphohydrolase"/>
    <property type="match status" value="1"/>
</dbReference>
<dbReference type="PANTHER" id="PTHR30522">
    <property type="entry name" value="NUCLEOSIDE TRIPHOSPHATE PYROPHOSPHOHYDROLASE"/>
    <property type="match status" value="1"/>
</dbReference>
<dbReference type="PANTHER" id="PTHR30522:SF0">
    <property type="entry name" value="NUCLEOSIDE TRIPHOSPHATE PYROPHOSPHOHYDROLASE"/>
    <property type="match status" value="1"/>
</dbReference>
<protein>
    <submittedName>
        <fullName evidence="2">Nucleoside triphosphate pyrophosphohydrolase</fullName>
        <ecNumber evidence="2">3.6.1.9</ecNumber>
    </submittedName>
</protein>
<feature type="domain" description="NTP pyrophosphohydrolase MazG-like" evidence="1">
    <location>
        <begin position="175"/>
        <end position="230"/>
    </location>
</feature>
<organism evidence="2 3">
    <name type="scientific">Candidatus Gallacutalibacter pullicola</name>
    <dbReference type="NCBI Taxonomy" id="2840830"/>
    <lineage>
        <taxon>Bacteria</taxon>
        <taxon>Bacillati</taxon>
        <taxon>Bacillota</taxon>
        <taxon>Clostridia</taxon>
        <taxon>Eubacteriales</taxon>
        <taxon>Candidatus Gallacutalibacter</taxon>
    </lineage>
</organism>
<dbReference type="AlphaFoldDB" id="A0A9D1DQW5"/>
<reference evidence="2" key="2">
    <citation type="journal article" date="2021" name="PeerJ">
        <title>Extensive microbial diversity within the chicken gut microbiome revealed by metagenomics and culture.</title>
        <authorList>
            <person name="Gilroy R."/>
            <person name="Ravi A."/>
            <person name="Getino M."/>
            <person name="Pursley I."/>
            <person name="Horton D.L."/>
            <person name="Alikhan N.F."/>
            <person name="Baker D."/>
            <person name="Gharbi K."/>
            <person name="Hall N."/>
            <person name="Watson M."/>
            <person name="Adriaenssens E.M."/>
            <person name="Foster-Nyarko E."/>
            <person name="Jarju S."/>
            <person name="Secka A."/>
            <person name="Antonio M."/>
            <person name="Oren A."/>
            <person name="Chaudhuri R.R."/>
            <person name="La Ragione R."/>
            <person name="Hildebrand F."/>
            <person name="Pallen M.J."/>
        </authorList>
    </citation>
    <scope>NUCLEOTIDE SEQUENCE</scope>
    <source>
        <strain evidence="2">ChiSjej1B19-7085</strain>
    </source>
</reference>
<dbReference type="GO" id="GO:0046081">
    <property type="term" value="P:dUTP catabolic process"/>
    <property type="evidence" value="ECO:0007669"/>
    <property type="project" value="TreeGrafter"/>
</dbReference>
<dbReference type="Proteomes" id="UP000886785">
    <property type="component" value="Unassembled WGS sequence"/>
</dbReference>
<name>A0A9D1DQW5_9FIRM</name>
<dbReference type="SUPFAM" id="SSF101386">
    <property type="entry name" value="all-alpha NTP pyrophosphatases"/>
    <property type="match status" value="2"/>
</dbReference>
<dbReference type="Gene3D" id="1.10.287.1080">
    <property type="entry name" value="MazG-like"/>
    <property type="match status" value="2"/>
</dbReference>
<accession>A0A9D1DQW5</accession>
<dbReference type="InterPro" id="IPR048015">
    <property type="entry name" value="NTP-PPase_MazG-like_N"/>
</dbReference>
<dbReference type="NCBIfam" id="TIGR00444">
    <property type="entry name" value="mazG"/>
    <property type="match status" value="1"/>
</dbReference>
<dbReference type="FunFam" id="1.10.287.1080:FF:000003">
    <property type="entry name" value="Nucleoside triphosphate pyrophosphohydrolase"/>
    <property type="match status" value="1"/>
</dbReference>
<reference evidence="2" key="1">
    <citation type="submission" date="2020-10" db="EMBL/GenBank/DDBJ databases">
        <authorList>
            <person name="Gilroy R."/>
        </authorList>
    </citation>
    <scope>NUCLEOTIDE SEQUENCE</scope>
    <source>
        <strain evidence="2">ChiSjej1B19-7085</strain>
    </source>
</reference>
<proteinExistence type="predicted"/>
<feature type="domain" description="NTP pyrophosphohydrolase MazG-like" evidence="1">
    <location>
        <begin position="33"/>
        <end position="106"/>
    </location>
</feature>
<dbReference type="Pfam" id="PF03819">
    <property type="entry name" value="MazG"/>
    <property type="match status" value="2"/>
</dbReference>
<dbReference type="NCBIfam" id="NF007113">
    <property type="entry name" value="PRK09562.1"/>
    <property type="match status" value="1"/>
</dbReference>
<sequence length="267" mass="30118">MSFEKKDKYTIEDLLEIMKILRAPGGCPWDREQDHHSIRASFIEETYEAVEAIDTDNTELLKEELGDVLLQVVFHSRIEEEAGRFNFDDVADGICKKMIVRHPHVFGDVTVENSADVLKNWDEIKKKTKSQKTQTEVLQSVSPALPALMRSAKVQHKAAKVGFDWPDISGALDKVGEELAEVREAAKAGDPDHCQEELGDLLFAVVNVSRFLHVEPEQALSLACNKFIGRFAGVEKLAAERGIDMEKSSLEELDQLWDEVKRKEKSV</sequence>
<dbReference type="EMBL" id="DVHF01000080">
    <property type="protein sequence ID" value="HIR57380.1"/>
    <property type="molecule type" value="Genomic_DNA"/>
</dbReference>
<dbReference type="GO" id="GO:0046052">
    <property type="term" value="P:UTP catabolic process"/>
    <property type="evidence" value="ECO:0007669"/>
    <property type="project" value="TreeGrafter"/>
</dbReference>
<dbReference type="GO" id="GO:0006950">
    <property type="term" value="P:response to stress"/>
    <property type="evidence" value="ECO:0007669"/>
    <property type="project" value="UniProtKB-ARBA"/>
</dbReference>